<gene>
    <name evidence="1" type="ORF">M9H77_15826</name>
</gene>
<protein>
    <submittedName>
        <fullName evidence="1">Uncharacterized protein</fullName>
    </submittedName>
</protein>
<organism evidence="1 2">
    <name type="scientific">Catharanthus roseus</name>
    <name type="common">Madagascar periwinkle</name>
    <name type="synonym">Vinca rosea</name>
    <dbReference type="NCBI Taxonomy" id="4058"/>
    <lineage>
        <taxon>Eukaryota</taxon>
        <taxon>Viridiplantae</taxon>
        <taxon>Streptophyta</taxon>
        <taxon>Embryophyta</taxon>
        <taxon>Tracheophyta</taxon>
        <taxon>Spermatophyta</taxon>
        <taxon>Magnoliopsida</taxon>
        <taxon>eudicotyledons</taxon>
        <taxon>Gunneridae</taxon>
        <taxon>Pentapetalae</taxon>
        <taxon>asterids</taxon>
        <taxon>lamiids</taxon>
        <taxon>Gentianales</taxon>
        <taxon>Apocynaceae</taxon>
        <taxon>Rauvolfioideae</taxon>
        <taxon>Vinceae</taxon>
        <taxon>Catharanthinae</taxon>
        <taxon>Catharanthus</taxon>
    </lineage>
</organism>
<keyword evidence="2" id="KW-1185">Reference proteome</keyword>
<evidence type="ECO:0000313" key="1">
    <source>
        <dbReference type="EMBL" id="KAI5665973.1"/>
    </source>
</evidence>
<dbReference type="EMBL" id="CM044704">
    <property type="protein sequence ID" value="KAI5665973.1"/>
    <property type="molecule type" value="Genomic_DNA"/>
</dbReference>
<name>A0ACC0B0P6_CATRO</name>
<comment type="caution">
    <text evidence="1">The sequence shown here is derived from an EMBL/GenBank/DDBJ whole genome shotgun (WGS) entry which is preliminary data.</text>
</comment>
<reference evidence="2" key="1">
    <citation type="journal article" date="2023" name="Nat. Plants">
        <title>Single-cell RNA sequencing provides a high-resolution roadmap for understanding the multicellular compartmentation of specialized metabolism.</title>
        <authorList>
            <person name="Sun S."/>
            <person name="Shen X."/>
            <person name="Li Y."/>
            <person name="Li Y."/>
            <person name="Wang S."/>
            <person name="Li R."/>
            <person name="Zhang H."/>
            <person name="Shen G."/>
            <person name="Guo B."/>
            <person name="Wei J."/>
            <person name="Xu J."/>
            <person name="St-Pierre B."/>
            <person name="Chen S."/>
            <person name="Sun C."/>
        </authorList>
    </citation>
    <scope>NUCLEOTIDE SEQUENCE [LARGE SCALE GENOMIC DNA]</scope>
</reference>
<evidence type="ECO:0000313" key="2">
    <source>
        <dbReference type="Proteomes" id="UP001060085"/>
    </source>
</evidence>
<sequence length="1062" mass="118275">MAQLDPVQRFSDRTPKTPKGQTSPTFEQLLQGDSSSNWQWNSTTSTAKNQDQEENSTPKKSVLTKVKEKAKKLKHTLSGRKKNDSATPSWGLSLDDEEEDDEDPEYLGAPISVATNTIASKVASLTTGNHPEDQQNHTAHSAPSISPAESDTEYSAAASDLDYSDRSSEVEEKSCTSPQKWDKGVSVKEFFLNKLEPGEDEKALSRAISDAISPKKRASAGKGVAEKVRAAVTSLLRADQEPSQSASKETNEEPDQSITSSLSGNNPSSRSPSKETSSSANNLSLTSPKLLRQSRRGGELRKDTSSQLRPDIANSIIIKDSMLTIELASMKILKQCRKEPFKSDNQRFLVRHETVNAPSPKETCATKQPFIVFLKPFTTQNIRATLEATITQQKKPLRIMIHFLVLFLVFSKLSRSSSSSSAQDEPEFVLSGFHGASLQTDGIAEILPDGLLQLTNTSKQKTGHAFYQTPIKFNTSYSFSTTFVFAMVPELPNISGHGITFVISPSIDLTKALPSQFLGLLNSSSNGLSSNHVFAVEFDTIKSPDVEDIDDNHVGIDLNSLVSNVSVPVKYYSNQEGVNKSLRLINGDPIQVWIDYNWNGKLLQVTLAPLGIEKPIWPLLSASIDLSMIILDNMYVGFTSATGAIASNHYILGWSFSRNREAQVLNPSKLPSVPKQPEERKRLDRKRIFIPVLVSITLMVFAGTVYILIRKIKYQEVREEWEQEYGPQRFCYKDLYKATKGFRDRELLGAGGFGKVYRGVLPFTNDEIAVKKISHQSTQGMKEFVAEIVSMGRLRHRNLVQLLGYCRRKRELILVYDYMSNGSLDKFLFSDEEPNLDWARRYQIIRGIASALLYLHEESEKVVLHRDVKASNVLLDADLNGKLGDFGLAKFYDHGTIPQTTQIVGTIGYLAPEFTKTGKATTSTDVFSFGAFLLEMACGRRPIDAQRSAEEIVLVDWVFEHWKQGRILQTTDPRLEGNYLPEQMELILKLGLLCSNPNPRTRPCMRQITQFLDGNAAFPDVLLEGAEVGMVPNGSEISTAMSFERYSRHFVSRDESILSIGR</sequence>
<accession>A0ACC0B0P6</accession>
<proteinExistence type="predicted"/>
<dbReference type="Proteomes" id="UP001060085">
    <property type="component" value="Linkage Group LG04"/>
</dbReference>